<reference evidence="4 5" key="1">
    <citation type="journal article" date="2019" name="Sci. Rep.">
        <title>Comparative genomics of chytrid fungi reveal insights into the obligate biotrophic and pathogenic lifestyle of Synchytrium endobioticum.</title>
        <authorList>
            <person name="van de Vossenberg B.T.L.H."/>
            <person name="Warris S."/>
            <person name="Nguyen H.D.T."/>
            <person name="van Gent-Pelzer M.P.E."/>
            <person name="Joly D.L."/>
            <person name="van de Geest H.C."/>
            <person name="Bonants P.J.M."/>
            <person name="Smith D.S."/>
            <person name="Levesque C.A."/>
            <person name="van der Lee T.A.J."/>
        </authorList>
    </citation>
    <scope>NUCLEOTIDE SEQUENCE [LARGE SCALE GENOMIC DNA]</scope>
    <source>
        <strain evidence="2 5">LEV6574</strain>
        <strain evidence="3 4">MB42</strain>
    </source>
</reference>
<feature type="compositionally biased region" description="Basic and acidic residues" evidence="1">
    <location>
        <begin position="308"/>
        <end position="329"/>
    </location>
</feature>
<protein>
    <submittedName>
        <fullName evidence="2">Uncharacterized protein</fullName>
    </submittedName>
</protein>
<dbReference type="Proteomes" id="UP000317494">
    <property type="component" value="Unassembled WGS sequence"/>
</dbReference>
<accession>A0A507CF87</accession>
<keyword evidence="4" id="KW-1185">Reference proteome</keyword>
<evidence type="ECO:0000313" key="5">
    <source>
        <dbReference type="Proteomes" id="UP000320475"/>
    </source>
</evidence>
<evidence type="ECO:0000313" key="3">
    <source>
        <dbReference type="EMBL" id="TPX54373.1"/>
    </source>
</evidence>
<evidence type="ECO:0000313" key="4">
    <source>
        <dbReference type="Proteomes" id="UP000317494"/>
    </source>
</evidence>
<gene>
    <name evidence="2" type="ORF">SeLEV6574_g06749</name>
    <name evidence="3" type="ORF">SeMB42_g00293</name>
</gene>
<dbReference type="EMBL" id="QEAN01000006">
    <property type="protein sequence ID" value="TPX54373.1"/>
    <property type="molecule type" value="Genomic_DNA"/>
</dbReference>
<feature type="compositionally biased region" description="Low complexity" evidence="1">
    <location>
        <begin position="129"/>
        <end position="150"/>
    </location>
</feature>
<comment type="caution">
    <text evidence="2">The sequence shown here is derived from an EMBL/GenBank/DDBJ whole genome shotgun (WGS) entry which is preliminary data.</text>
</comment>
<dbReference type="VEuPathDB" id="FungiDB:SeMB42_g00293"/>
<dbReference type="AlphaFoldDB" id="A0A507CF87"/>
<feature type="compositionally biased region" description="Acidic residues" evidence="1">
    <location>
        <begin position="263"/>
        <end position="276"/>
    </location>
</feature>
<dbReference type="Proteomes" id="UP000320475">
    <property type="component" value="Unassembled WGS sequence"/>
</dbReference>
<evidence type="ECO:0000313" key="2">
    <source>
        <dbReference type="EMBL" id="TPX40180.1"/>
    </source>
</evidence>
<proteinExistence type="predicted"/>
<feature type="region of interest" description="Disordered" evidence="1">
    <location>
        <begin position="65"/>
        <end position="219"/>
    </location>
</feature>
<feature type="compositionally biased region" description="Polar residues" evidence="1">
    <location>
        <begin position="296"/>
        <end position="307"/>
    </location>
</feature>
<evidence type="ECO:0000256" key="1">
    <source>
        <dbReference type="SAM" id="MobiDB-lite"/>
    </source>
</evidence>
<organism evidence="2 5">
    <name type="scientific">Synchytrium endobioticum</name>
    <dbReference type="NCBI Taxonomy" id="286115"/>
    <lineage>
        <taxon>Eukaryota</taxon>
        <taxon>Fungi</taxon>
        <taxon>Fungi incertae sedis</taxon>
        <taxon>Chytridiomycota</taxon>
        <taxon>Chytridiomycota incertae sedis</taxon>
        <taxon>Chytridiomycetes</taxon>
        <taxon>Synchytriales</taxon>
        <taxon>Synchytriaceae</taxon>
        <taxon>Synchytrium</taxon>
    </lineage>
</organism>
<feature type="region of interest" description="Disordered" evidence="1">
    <location>
        <begin position="257"/>
        <end position="343"/>
    </location>
</feature>
<sequence length="502" mass="54523">MPRSRVTFEESMAAGAVIIEWHENVASAKRMRKNFTVTIKTIDEHECTFTNVSYELMMRYIRKVPEPEPSSSPASHLPYTSLFDDDYNTDSSNLDSDEPDHFKPDVLANDAPFTGGIAERLKSRRAKSRTPSTTIATSSSPAPQSSSSPNEPSPSPCIIARKLLPSTQSPDDHDKGTDRTNAIDGRMKIKLRFAHYDDDSPSKRSIKTTSGMRSVSKPPALVLLKPGGVKCLLKGRQKKPSVNSALPGKALADAAISKNATATDDDPDKTDSEDDETLKAPDPILESTIPIAKKSSAPSTKESLATNDNKENEKKDGGVMRKDIRKSKVSDGAPPTMPNNGVTHIMNEDTIRFLELIRQGGQILSYAPHPQRSPTEFNVTVGMPSGKTHYFPNVTEDVLIQHSYALELKPNTSSNTTVIQKDAAIYGLNIAGLIQFGGRIIHVEKVSCPNGNPPNNEVIVTIQSMSPHSATLGFDGLLGNGSTSVETFNHVDLGVFKSIFLG</sequence>
<dbReference type="EMBL" id="QEAM01000407">
    <property type="protein sequence ID" value="TPX40180.1"/>
    <property type="molecule type" value="Genomic_DNA"/>
</dbReference>
<name>A0A507CF87_9FUNG</name>